<reference evidence="2 3" key="1">
    <citation type="journal article" date="2016" name="Nat. Commun.">
        <title>Thousands of microbial genomes shed light on interconnected biogeochemical processes in an aquifer system.</title>
        <authorList>
            <person name="Anantharaman K."/>
            <person name="Brown C.T."/>
            <person name="Hug L.A."/>
            <person name="Sharon I."/>
            <person name="Castelle C.J."/>
            <person name="Probst A.J."/>
            <person name="Thomas B.C."/>
            <person name="Singh A."/>
            <person name="Wilkins M.J."/>
            <person name="Karaoz U."/>
            <person name="Brodie E.L."/>
            <person name="Williams K.H."/>
            <person name="Hubbard S.S."/>
            <person name="Banfield J.F."/>
        </authorList>
    </citation>
    <scope>NUCLEOTIDE SEQUENCE [LARGE SCALE GENOMIC DNA]</scope>
</reference>
<dbReference type="InterPro" id="IPR003959">
    <property type="entry name" value="ATPase_AAA_core"/>
</dbReference>
<dbReference type="EMBL" id="MFJC01000011">
    <property type="protein sequence ID" value="OGG09883.1"/>
    <property type="molecule type" value="Genomic_DNA"/>
</dbReference>
<dbReference type="Gene3D" id="3.40.50.300">
    <property type="entry name" value="P-loop containing nucleotide triphosphate hydrolases"/>
    <property type="match status" value="1"/>
</dbReference>
<dbReference type="Pfam" id="PF00004">
    <property type="entry name" value="AAA"/>
    <property type="match status" value="1"/>
</dbReference>
<dbReference type="PANTHER" id="PTHR43718">
    <property type="entry name" value="LON PROTEASE"/>
    <property type="match status" value="1"/>
</dbReference>
<sequence length="370" mass="41528">MSRLQDEVSTLKQKVSTVQIPADLTDRLSDNLDEIIRLENDISARAHIEQMLRYIDWIIHLPWNARSQDILDLNTAQDILNRHHYGLVPVKDRILEYLAVLSLNRGNRAAAASESKTQPGTRASDERLSHAILARRAPILCLVGLVGTGKTTLAKSIAQAMGRQYVRIPFGGMSSSLDLRGQSRVRPDAEIGLVMKGLRYASTKNPVILLDEIDRVAEYARGDIMGVLVELLDPEQNSAFIDHYIDYPFDLSEVLFITTANNTTQIATAVLDRLEPIQMPSYTDEEKITIGRDYVLPELIRESGLTTDNLSVEADVWAKLVRPLGYDSGIRSLERTLNSLCRKVARLIVEGKGQNFKISQDNIKDFIETY</sequence>
<protein>
    <recommendedName>
        <fullName evidence="1">AAA+ ATPase domain-containing protein</fullName>
    </recommendedName>
</protein>
<dbReference type="Pfam" id="PF22667">
    <property type="entry name" value="Lon_lid"/>
    <property type="match status" value="1"/>
</dbReference>
<evidence type="ECO:0000313" key="3">
    <source>
        <dbReference type="Proteomes" id="UP000176854"/>
    </source>
</evidence>
<dbReference type="GO" id="GO:0004176">
    <property type="term" value="F:ATP-dependent peptidase activity"/>
    <property type="evidence" value="ECO:0007669"/>
    <property type="project" value="InterPro"/>
</dbReference>
<dbReference type="GO" id="GO:0016887">
    <property type="term" value="F:ATP hydrolysis activity"/>
    <property type="evidence" value="ECO:0007669"/>
    <property type="project" value="InterPro"/>
</dbReference>
<dbReference type="InterPro" id="IPR054594">
    <property type="entry name" value="Lon_lid"/>
</dbReference>
<dbReference type="Gene3D" id="1.10.8.60">
    <property type="match status" value="1"/>
</dbReference>
<dbReference type="STRING" id="1798373.A2154_04590"/>
<evidence type="ECO:0000313" key="2">
    <source>
        <dbReference type="EMBL" id="OGG09883.1"/>
    </source>
</evidence>
<comment type="caution">
    <text evidence="2">The sequence shown here is derived from an EMBL/GenBank/DDBJ whole genome shotgun (WGS) entry which is preliminary data.</text>
</comment>
<dbReference type="PANTHER" id="PTHR43718:SF2">
    <property type="entry name" value="LON PROTEASE HOMOLOG, MITOCHONDRIAL"/>
    <property type="match status" value="1"/>
</dbReference>
<dbReference type="Proteomes" id="UP000176854">
    <property type="component" value="Unassembled WGS sequence"/>
</dbReference>
<feature type="domain" description="AAA+ ATPase" evidence="1">
    <location>
        <begin position="136"/>
        <end position="284"/>
    </location>
</feature>
<proteinExistence type="predicted"/>
<accession>A0A1F5ZC45</accession>
<organism evidence="2 3">
    <name type="scientific">Candidatus Gottesmanbacteria bacterium RBG_16_43_7</name>
    <dbReference type="NCBI Taxonomy" id="1798373"/>
    <lineage>
        <taxon>Bacteria</taxon>
        <taxon>Candidatus Gottesmaniibacteriota</taxon>
    </lineage>
</organism>
<dbReference type="InterPro" id="IPR027065">
    <property type="entry name" value="Lon_Prtase"/>
</dbReference>
<dbReference type="InterPro" id="IPR027417">
    <property type="entry name" value="P-loop_NTPase"/>
</dbReference>
<dbReference type="GO" id="GO:0004252">
    <property type="term" value="F:serine-type endopeptidase activity"/>
    <property type="evidence" value="ECO:0007669"/>
    <property type="project" value="InterPro"/>
</dbReference>
<dbReference type="GO" id="GO:0005524">
    <property type="term" value="F:ATP binding"/>
    <property type="evidence" value="ECO:0007669"/>
    <property type="project" value="InterPro"/>
</dbReference>
<dbReference type="SUPFAM" id="SSF52540">
    <property type="entry name" value="P-loop containing nucleoside triphosphate hydrolases"/>
    <property type="match status" value="1"/>
</dbReference>
<dbReference type="InterPro" id="IPR003593">
    <property type="entry name" value="AAA+_ATPase"/>
</dbReference>
<evidence type="ECO:0000259" key="1">
    <source>
        <dbReference type="SMART" id="SM00382"/>
    </source>
</evidence>
<dbReference type="GO" id="GO:0006515">
    <property type="term" value="P:protein quality control for misfolded or incompletely synthesized proteins"/>
    <property type="evidence" value="ECO:0007669"/>
    <property type="project" value="TreeGrafter"/>
</dbReference>
<gene>
    <name evidence="2" type="ORF">A2154_04590</name>
</gene>
<dbReference type="SMART" id="SM00382">
    <property type="entry name" value="AAA"/>
    <property type="match status" value="1"/>
</dbReference>
<dbReference type="AlphaFoldDB" id="A0A1F5ZC45"/>
<name>A0A1F5ZC45_9BACT</name>